<evidence type="ECO:0000313" key="2">
    <source>
        <dbReference type="EMBL" id="SCF44847.1"/>
    </source>
</evidence>
<sequence length="159" mass="17198">MGETGQEELLRFVDELRRLRQIAGGPSLNMLVAAAQGRQPLARSTLSDKLNAKSLPDWDFVVAYVGACVAHAERTGVRLPAEATDLARWDAAHWRLLRAADAARPGERLGAAARVELGRAAEAERTGSPTPRHRPAGEWVVPRQLPAAAPPTRKPRCAS</sequence>
<evidence type="ECO:0000256" key="1">
    <source>
        <dbReference type="SAM" id="MobiDB-lite"/>
    </source>
</evidence>
<protein>
    <submittedName>
        <fullName evidence="2">Uncharacterized protein</fullName>
    </submittedName>
</protein>
<name>A0A1C5AI07_9ACTN</name>
<organism evidence="2 3">
    <name type="scientific">Micromonospora carbonacea</name>
    <dbReference type="NCBI Taxonomy" id="47853"/>
    <lineage>
        <taxon>Bacteria</taxon>
        <taxon>Bacillati</taxon>
        <taxon>Actinomycetota</taxon>
        <taxon>Actinomycetes</taxon>
        <taxon>Micromonosporales</taxon>
        <taxon>Micromonosporaceae</taxon>
        <taxon>Micromonospora</taxon>
    </lineage>
</organism>
<feature type="region of interest" description="Disordered" evidence="1">
    <location>
        <begin position="119"/>
        <end position="159"/>
    </location>
</feature>
<proteinExistence type="predicted"/>
<keyword evidence="3" id="KW-1185">Reference proteome</keyword>
<dbReference type="RefSeq" id="WP_074477182.1">
    <property type="nucleotide sequence ID" value="NZ_FMCT01000013.1"/>
</dbReference>
<reference evidence="3" key="1">
    <citation type="submission" date="2016-06" db="EMBL/GenBank/DDBJ databases">
        <authorList>
            <person name="Varghese N."/>
            <person name="Submissions Spin"/>
        </authorList>
    </citation>
    <scope>NUCLEOTIDE SEQUENCE [LARGE SCALE GENOMIC DNA]</scope>
    <source>
        <strain evidence="3">DSM 43168</strain>
    </source>
</reference>
<dbReference type="EMBL" id="FMCT01000013">
    <property type="protein sequence ID" value="SCF44847.1"/>
    <property type="molecule type" value="Genomic_DNA"/>
</dbReference>
<gene>
    <name evidence="2" type="ORF">GA0070563_11351</name>
</gene>
<dbReference type="AlphaFoldDB" id="A0A1C5AI07"/>
<evidence type="ECO:0000313" key="3">
    <source>
        <dbReference type="Proteomes" id="UP000183585"/>
    </source>
</evidence>
<dbReference type="Proteomes" id="UP000183585">
    <property type="component" value="Unassembled WGS sequence"/>
</dbReference>
<accession>A0A1C5AI07</accession>